<keyword evidence="2" id="KW-1185">Reference proteome</keyword>
<proteinExistence type="predicted"/>
<keyword evidence="1" id="KW-0489">Methyltransferase</keyword>
<comment type="caution">
    <text evidence="1">The sequence shown here is derived from an EMBL/GenBank/DDBJ whole genome shotgun (WGS) entry which is preliminary data.</text>
</comment>
<dbReference type="Proteomes" id="UP000040578">
    <property type="component" value="Unassembled WGS sequence"/>
</dbReference>
<evidence type="ECO:0000313" key="1">
    <source>
        <dbReference type="EMBL" id="CNE63518.1"/>
    </source>
</evidence>
<evidence type="ECO:0000313" key="2">
    <source>
        <dbReference type="Proteomes" id="UP000040578"/>
    </source>
</evidence>
<dbReference type="InterPro" id="IPR029063">
    <property type="entry name" value="SAM-dependent_MTases_sf"/>
</dbReference>
<protein>
    <submittedName>
        <fullName evidence="1">Methyltransferase</fullName>
    </submittedName>
</protein>
<reference evidence="1 2" key="1">
    <citation type="submission" date="2015-03" db="EMBL/GenBank/DDBJ databases">
        <authorList>
            <consortium name="Pathogen Informatics"/>
            <person name="Murphy D."/>
        </authorList>
    </citation>
    <scope>NUCLEOTIDE SEQUENCE [LARGE SCALE GENOMIC DNA]</scope>
    <source>
        <strain evidence="2">type strain: CIP110231</strain>
    </source>
</reference>
<accession>A0ABM9SHQ9</accession>
<dbReference type="GO" id="GO:0008168">
    <property type="term" value="F:methyltransferase activity"/>
    <property type="evidence" value="ECO:0007669"/>
    <property type="project" value="UniProtKB-KW"/>
</dbReference>
<dbReference type="Gene3D" id="3.40.50.150">
    <property type="entry name" value="Vaccinia Virus protein VP39"/>
    <property type="match status" value="1"/>
</dbReference>
<dbReference type="GO" id="GO:0032259">
    <property type="term" value="P:methylation"/>
    <property type="evidence" value="ECO:0007669"/>
    <property type="project" value="UniProtKB-KW"/>
</dbReference>
<keyword evidence="1" id="KW-0808">Transferase</keyword>
<dbReference type="EMBL" id="CPYD01000007">
    <property type="protein sequence ID" value="CNE63518.1"/>
    <property type="molecule type" value="Genomic_DNA"/>
</dbReference>
<name>A0ABM9SHQ9_9GAMM</name>
<sequence length="198" mass="22945">MVYPDLMGQAMLNTVRRNFKSQFSYIQRFIASPRTVGTLAPSSPWLCQTMLNQVEWIPAMTIAELGAADGVLTRRILSRMEKDARLQAYEIQSHFIDELNKIDDPRLQVAARSAELLDLHYDAIFCCLPLLSIPTKISMKILQQTQQRLRQRNGALILFQYSHLSEPLLSRYFTWKKIRVVRNFPPALVYICQPRELC</sequence>
<gene>
    <name evidence="1" type="ORF">ERS137967_02103</name>
</gene>
<organism evidence="1 2">
    <name type="scientific">Yersinia nurmii</name>
    <dbReference type="NCBI Taxonomy" id="685706"/>
    <lineage>
        <taxon>Bacteria</taxon>
        <taxon>Pseudomonadati</taxon>
        <taxon>Pseudomonadota</taxon>
        <taxon>Gammaproteobacteria</taxon>
        <taxon>Enterobacterales</taxon>
        <taxon>Yersiniaceae</taxon>
        <taxon>Yersinia</taxon>
    </lineage>
</organism>
<dbReference type="SUPFAM" id="SSF53335">
    <property type="entry name" value="S-adenosyl-L-methionine-dependent methyltransferases"/>
    <property type="match status" value="1"/>
</dbReference>